<accession>A0A1W1D4Q0</accession>
<dbReference type="EMBL" id="FPHP01000044">
    <property type="protein sequence ID" value="SFV75568.1"/>
    <property type="molecule type" value="Genomic_DNA"/>
</dbReference>
<gene>
    <name evidence="1" type="ORF">MNB_SM-3-982</name>
</gene>
<reference evidence="1" key="1">
    <citation type="submission" date="2016-10" db="EMBL/GenBank/DDBJ databases">
        <authorList>
            <person name="de Groot N.N."/>
        </authorList>
    </citation>
    <scope>NUCLEOTIDE SEQUENCE</scope>
</reference>
<name>A0A1W1D4Q0_9ZZZZ</name>
<organism evidence="1">
    <name type="scientific">hydrothermal vent metagenome</name>
    <dbReference type="NCBI Taxonomy" id="652676"/>
    <lineage>
        <taxon>unclassified sequences</taxon>
        <taxon>metagenomes</taxon>
        <taxon>ecological metagenomes</taxon>
    </lineage>
</organism>
<proteinExistence type="predicted"/>
<sequence length="70" mass="8457">MQLWLYKEQTPTYLTVKLHCEEHSSYTYVGDLNEEEIKKLLLQFDPTIDTQKNLKLLSYYGYLHLFILNK</sequence>
<protein>
    <submittedName>
        <fullName evidence="1">Uncharacterized protein</fullName>
    </submittedName>
</protein>
<dbReference type="AlphaFoldDB" id="A0A1W1D4Q0"/>
<evidence type="ECO:0000313" key="1">
    <source>
        <dbReference type="EMBL" id="SFV75568.1"/>
    </source>
</evidence>